<organism evidence="2 3">
    <name type="scientific">Anaerostipes amylophilus</name>
    <dbReference type="NCBI Taxonomy" id="2981779"/>
    <lineage>
        <taxon>Bacteria</taxon>
        <taxon>Bacillati</taxon>
        <taxon>Bacillota</taxon>
        <taxon>Clostridia</taxon>
        <taxon>Lachnospirales</taxon>
        <taxon>Lachnospiraceae</taxon>
        <taxon>Anaerostipes</taxon>
    </lineage>
</organism>
<dbReference type="PANTHER" id="PTHR43236:SF1">
    <property type="entry name" value="BLL7220 PROTEIN"/>
    <property type="match status" value="1"/>
</dbReference>
<dbReference type="Proteomes" id="UP001482154">
    <property type="component" value="Unassembled WGS sequence"/>
</dbReference>
<evidence type="ECO:0000313" key="3">
    <source>
        <dbReference type="Proteomes" id="UP001482154"/>
    </source>
</evidence>
<keyword evidence="3" id="KW-1185">Reference proteome</keyword>
<feature type="domain" description="IrrE N-terminal-like" evidence="1">
    <location>
        <begin position="25"/>
        <end position="139"/>
    </location>
</feature>
<protein>
    <submittedName>
        <fullName evidence="2">ImmA/IrrE family metallo-endopeptidase</fullName>
    </submittedName>
</protein>
<name>A0ABV1IWJ8_9FIRM</name>
<dbReference type="PANTHER" id="PTHR43236">
    <property type="entry name" value="ANTITOXIN HIGA1"/>
    <property type="match status" value="1"/>
</dbReference>
<evidence type="ECO:0000313" key="2">
    <source>
        <dbReference type="EMBL" id="MEQ2711365.1"/>
    </source>
</evidence>
<dbReference type="Pfam" id="PF06114">
    <property type="entry name" value="Peptidase_M78"/>
    <property type="match status" value="1"/>
</dbReference>
<dbReference type="Gene3D" id="1.10.10.2910">
    <property type="match status" value="1"/>
</dbReference>
<sequence>MDIKKIVNSLVKKHKTRNPFEIIKGLNVILVPVPLEGVRGFYQYFQRNNIIYIDDSLPEHEQILVCAHELGHMLLHKKANALFMDTYTGFNTTKYEKEADLFAMELLVSDETILEFQEYTTEQIALALGYTEKLIKLRLKSK</sequence>
<dbReference type="EMBL" id="JBBNIN010000013">
    <property type="protein sequence ID" value="MEQ2711365.1"/>
    <property type="molecule type" value="Genomic_DNA"/>
</dbReference>
<comment type="caution">
    <text evidence="2">The sequence shown here is derived from an EMBL/GenBank/DDBJ whole genome shotgun (WGS) entry which is preliminary data.</text>
</comment>
<dbReference type="InterPro" id="IPR010359">
    <property type="entry name" value="IrrE_HExxH"/>
</dbReference>
<dbReference type="RefSeq" id="WP_336304479.1">
    <property type="nucleotide sequence ID" value="NZ_JBBNIN010000013.1"/>
</dbReference>
<reference evidence="2 3" key="1">
    <citation type="submission" date="2024-04" db="EMBL/GenBank/DDBJ databases">
        <title>Human intestinal bacterial collection.</title>
        <authorList>
            <person name="Pauvert C."/>
            <person name="Hitch T.C.A."/>
            <person name="Clavel T."/>
        </authorList>
    </citation>
    <scope>NUCLEOTIDE SEQUENCE [LARGE SCALE GENOMIC DNA]</scope>
    <source>
        <strain evidence="2 3">CLA-AA-H249</strain>
    </source>
</reference>
<dbReference type="InterPro" id="IPR052345">
    <property type="entry name" value="Rad_response_metalloprotease"/>
</dbReference>
<gene>
    <name evidence="2" type="ORF">AAAU51_09280</name>
</gene>
<evidence type="ECO:0000259" key="1">
    <source>
        <dbReference type="Pfam" id="PF06114"/>
    </source>
</evidence>
<proteinExistence type="predicted"/>
<accession>A0ABV1IWJ8</accession>